<feature type="compositionally biased region" description="Acidic residues" evidence="3">
    <location>
        <begin position="536"/>
        <end position="550"/>
    </location>
</feature>
<organism evidence="5 6">
    <name type="scientific">Heterodera trifolii</name>
    <dbReference type="NCBI Taxonomy" id="157864"/>
    <lineage>
        <taxon>Eukaryota</taxon>
        <taxon>Metazoa</taxon>
        <taxon>Ecdysozoa</taxon>
        <taxon>Nematoda</taxon>
        <taxon>Chromadorea</taxon>
        <taxon>Rhabditida</taxon>
        <taxon>Tylenchina</taxon>
        <taxon>Tylenchomorpha</taxon>
        <taxon>Tylenchoidea</taxon>
        <taxon>Heteroderidae</taxon>
        <taxon>Heteroderinae</taxon>
        <taxon>Heterodera</taxon>
    </lineage>
</organism>
<keyword evidence="2" id="KW-0732">Signal</keyword>
<gene>
    <name evidence="5" type="ORF">niasHT_014074</name>
</gene>
<feature type="domain" description="GATOR1 complex protein NPRL3 C-terminal HTH" evidence="4">
    <location>
        <begin position="617"/>
        <end position="660"/>
    </location>
</feature>
<dbReference type="PANTHER" id="PTHR13153:SF5">
    <property type="entry name" value="GATOR COMPLEX PROTEIN NPRL3"/>
    <property type="match status" value="1"/>
</dbReference>
<evidence type="ECO:0000256" key="2">
    <source>
        <dbReference type="RuleBase" id="RU368069"/>
    </source>
</evidence>
<accession>A0ABD2LG85</accession>
<dbReference type="GO" id="GO:0034198">
    <property type="term" value="P:cellular response to amino acid starvation"/>
    <property type="evidence" value="ECO:0007669"/>
    <property type="project" value="UniProtKB-UniRule"/>
</dbReference>
<proteinExistence type="inferred from homology"/>
<sequence length="673" mass="75165">MVVHQSLSVTPTLSADGTVLVPLDQQQTQRHLAFHHHRHFGPTSPSSAMAPSSSSAAAMTPLGVILVSKDESAERVLFMYPFERRVSPHSAHINSREKCHEHKDSVVPMIGKEVPKLGGGGTPDDMRCQPAAIDTGDQQQQHLGDGIALDGTSIGFPVKMLAPLLVAKGSNGNGTPFEIKRQHFSLKFYCFSVDNLRFVGFPWHITGCVHSLAVVFILRGSADRHIVDAFQRLSKKIAIAINTEQQRCNYLRDQISLMQPSHDEYEALPDELKKGRCPYEAILEKSGLAKHLRDIFEDVCDYGMVDVFVDDCIEVGFCVEPKALCHVGLASRSAAEIEATMRHIRPYHGLLFLDESIPNPDSNPFVRRFIDEYEPSRSFEELAHLSGLPIDQVLQIVRHYLLWARAMLIYPICTTNVYANAPQQPHNFRTLEAQFGDRFGSDCCPMADVLEAFSPPCSLGSFLQDMTIYTGRPSLHMSLMVFLLRNQLLVQLHTFFFLLPLPSTDANDSCKANQHQQQHNHSQRERGRRDSGASNDDAEEVEEGGEEDGTETAAEQPQQQWVGPPPPPAAELGLSPETCSLVHDSREFIPVALKSHILTICARAVHLVGVPESEVFDILAAFMTIVPFMDGRHHLEDIMYRTQLERSTVMRILDTFSDIVCPFYCHDVVLDDE</sequence>
<comment type="caution">
    <text evidence="5">The sequence shown here is derived from an EMBL/GenBank/DDBJ whole genome shotgun (WGS) entry which is preliminary data.</text>
</comment>
<comment type="similarity">
    <text evidence="1 2">Belongs to the NPR3 family.</text>
</comment>
<dbReference type="Pfam" id="PF03666">
    <property type="entry name" value="NPR3"/>
    <property type="match status" value="1"/>
</dbReference>
<dbReference type="GO" id="GO:0005764">
    <property type="term" value="C:lysosome"/>
    <property type="evidence" value="ECO:0007669"/>
    <property type="project" value="UniProtKB-SubCell"/>
</dbReference>
<evidence type="ECO:0000256" key="1">
    <source>
        <dbReference type="ARBA" id="ARBA00010546"/>
    </source>
</evidence>
<feature type="region of interest" description="Disordered" evidence="3">
    <location>
        <begin position="508"/>
        <end position="575"/>
    </location>
</feature>
<comment type="subcellular location">
    <subcellularLocation>
        <location evidence="2">Lysosome</location>
    </subcellularLocation>
</comment>
<dbReference type="EMBL" id="JBICBT010000422">
    <property type="protein sequence ID" value="KAL3114230.1"/>
    <property type="molecule type" value="Genomic_DNA"/>
</dbReference>
<dbReference type="AlphaFoldDB" id="A0ABD2LG85"/>
<dbReference type="GO" id="GO:1990130">
    <property type="term" value="C:GATOR1 complex"/>
    <property type="evidence" value="ECO:0007669"/>
    <property type="project" value="UniProtKB-UniRule"/>
</dbReference>
<reference evidence="5 6" key="1">
    <citation type="submission" date="2024-10" db="EMBL/GenBank/DDBJ databases">
        <authorList>
            <person name="Kim D."/>
        </authorList>
    </citation>
    <scope>NUCLEOTIDE SEQUENCE [LARGE SCALE GENOMIC DNA]</scope>
    <source>
        <strain evidence="5">BH-2024</strain>
    </source>
</reference>
<protein>
    <recommendedName>
        <fullName evidence="2">GATOR complex protein NPRL3</fullName>
    </recommendedName>
    <alternativeName>
        <fullName evidence="2">Nitrogen permease regulator 3-like protein</fullName>
    </alternativeName>
</protein>
<evidence type="ECO:0000313" key="6">
    <source>
        <dbReference type="Proteomes" id="UP001620626"/>
    </source>
</evidence>
<evidence type="ECO:0000313" key="5">
    <source>
        <dbReference type="EMBL" id="KAL3114230.1"/>
    </source>
</evidence>
<dbReference type="Pfam" id="PF24064">
    <property type="entry name" value="HTH_NPRL3"/>
    <property type="match status" value="1"/>
</dbReference>
<dbReference type="InterPro" id="IPR056603">
    <property type="entry name" value="HTH_NPRL3"/>
</dbReference>
<evidence type="ECO:0000256" key="3">
    <source>
        <dbReference type="SAM" id="MobiDB-lite"/>
    </source>
</evidence>
<feature type="compositionally biased region" description="Basic and acidic residues" evidence="3">
    <location>
        <begin position="522"/>
        <end position="531"/>
    </location>
</feature>
<feature type="compositionally biased region" description="Low complexity" evidence="3">
    <location>
        <begin position="551"/>
        <end position="562"/>
    </location>
</feature>
<evidence type="ECO:0000259" key="4">
    <source>
        <dbReference type="Pfam" id="PF24064"/>
    </source>
</evidence>
<dbReference type="Proteomes" id="UP001620626">
    <property type="component" value="Unassembled WGS sequence"/>
</dbReference>
<keyword evidence="6" id="KW-1185">Reference proteome</keyword>
<dbReference type="PANTHER" id="PTHR13153">
    <property type="entry name" value="CGTHBA PROTEIN -14 GENE PROTEIN"/>
    <property type="match status" value="1"/>
</dbReference>
<keyword evidence="2" id="KW-0458">Lysosome</keyword>
<comment type="function">
    <text evidence="2">As a component of the GATOR1 complex functions as an inhibitor of the amino acid-sensing branch of the TORC1 pathway.</text>
</comment>
<name>A0ABD2LG85_9BILA</name>
<dbReference type="InterPro" id="IPR005365">
    <property type="entry name" value="Npr3"/>
</dbReference>